<protein>
    <recommendedName>
        <fullName evidence="6">WAP domain-containing protein</fullName>
    </recommendedName>
</protein>
<feature type="chain" id="PRO_5018180938" description="WAP domain-containing protein" evidence="3">
    <location>
        <begin position="24"/>
        <end position="224"/>
    </location>
</feature>
<sequence>MASAAFIKFFIVVVASRASISIATPCSEDNDCYLSGGRKCCFDKCSPRKYCGNNCFKNDDCDISKQENCFSNKCTTDTLPPKQCYHSYECDPVTEICVDGKCKEMRKENDDTDVPKSGNTRTLAVSLLPFIIPAVVVILLVIGVCFANHKIRLIRTRMNEGAQDHHEQSTEMPSVIHSLQPHYPLPRAPPLPPYDMSSDGKLPSQAPPSYEDAMKNRYSYATAT</sequence>
<dbReference type="EMBL" id="RCHS01003253">
    <property type="protein sequence ID" value="RMX42901.1"/>
    <property type="molecule type" value="Genomic_DNA"/>
</dbReference>
<dbReference type="AlphaFoldDB" id="A0A3M6TNM4"/>
<keyword evidence="2" id="KW-0472">Membrane</keyword>
<organism evidence="4 5">
    <name type="scientific">Pocillopora damicornis</name>
    <name type="common">Cauliflower coral</name>
    <name type="synonym">Millepora damicornis</name>
    <dbReference type="NCBI Taxonomy" id="46731"/>
    <lineage>
        <taxon>Eukaryota</taxon>
        <taxon>Metazoa</taxon>
        <taxon>Cnidaria</taxon>
        <taxon>Anthozoa</taxon>
        <taxon>Hexacorallia</taxon>
        <taxon>Scleractinia</taxon>
        <taxon>Astrocoeniina</taxon>
        <taxon>Pocilloporidae</taxon>
        <taxon>Pocillopora</taxon>
    </lineage>
</organism>
<proteinExistence type="predicted"/>
<evidence type="ECO:0000256" key="1">
    <source>
        <dbReference type="SAM" id="MobiDB-lite"/>
    </source>
</evidence>
<keyword evidence="3" id="KW-0732">Signal</keyword>
<name>A0A3M6TNM4_POCDA</name>
<evidence type="ECO:0000256" key="3">
    <source>
        <dbReference type="SAM" id="SignalP"/>
    </source>
</evidence>
<accession>A0A3M6TNM4</accession>
<comment type="caution">
    <text evidence="4">The sequence shown here is derived from an EMBL/GenBank/DDBJ whole genome shotgun (WGS) entry which is preliminary data.</text>
</comment>
<reference evidence="4 5" key="1">
    <citation type="journal article" date="2018" name="Sci. Rep.">
        <title>Comparative analysis of the Pocillopora damicornis genome highlights role of immune system in coral evolution.</title>
        <authorList>
            <person name="Cunning R."/>
            <person name="Bay R.A."/>
            <person name="Gillette P."/>
            <person name="Baker A.C."/>
            <person name="Traylor-Knowles N."/>
        </authorList>
    </citation>
    <scope>NUCLEOTIDE SEQUENCE [LARGE SCALE GENOMIC DNA]</scope>
    <source>
        <strain evidence="4">RSMAS</strain>
        <tissue evidence="4">Whole animal</tissue>
    </source>
</reference>
<evidence type="ECO:0008006" key="6">
    <source>
        <dbReference type="Google" id="ProtNLM"/>
    </source>
</evidence>
<feature type="region of interest" description="Disordered" evidence="1">
    <location>
        <begin position="187"/>
        <end position="224"/>
    </location>
</feature>
<feature type="transmembrane region" description="Helical" evidence="2">
    <location>
        <begin position="123"/>
        <end position="147"/>
    </location>
</feature>
<gene>
    <name evidence="4" type="ORF">pdam_00005176</name>
</gene>
<keyword evidence="5" id="KW-1185">Reference proteome</keyword>
<keyword evidence="2" id="KW-0812">Transmembrane</keyword>
<dbReference type="Proteomes" id="UP000275408">
    <property type="component" value="Unassembled WGS sequence"/>
</dbReference>
<evidence type="ECO:0000313" key="4">
    <source>
        <dbReference type="EMBL" id="RMX42901.1"/>
    </source>
</evidence>
<evidence type="ECO:0000256" key="2">
    <source>
        <dbReference type="SAM" id="Phobius"/>
    </source>
</evidence>
<keyword evidence="2" id="KW-1133">Transmembrane helix</keyword>
<feature type="signal peptide" evidence="3">
    <location>
        <begin position="1"/>
        <end position="23"/>
    </location>
</feature>
<evidence type="ECO:0000313" key="5">
    <source>
        <dbReference type="Proteomes" id="UP000275408"/>
    </source>
</evidence>